<evidence type="ECO:0000256" key="6">
    <source>
        <dbReference type="ARBA" id="ARBA00023303"/>
    </source>
</evidence>
<evidence type="ECO:0000256" key="5">
    <source>
        <dbReference type="ARBA" id="ARBA00023136"/>
    </source>
</evidence>
<dbReference type="RefSeq" id="WP_165009564.1">
    <property type="nucleotide sequence ID" value="NZ_CP064954.1"/>
</dbReference>
<evidence type="ECO:0000256" key="8">
    <source>
        <dbReference type="ARBA" id="ARBA00035585"/>
    </source>
</evidence>
<evidence type="ECO:0000256" key="1">
    <source>
        <dbReference type="ARBA" id="ARBA00004651"/>
    </source>
</evidence>
<dbReference type="Proteomes" id="UP000594681">
    <property type="component" value="Chromosome"/>
</dbReference>
<dbReference type="GO" id="GO:1903425">
    <property type="term" value="F:fluoride transmembrane transporter activity"/>
    <property type="evidence" value="ECO:0007669"/>
    <property type="project" value="TreeGrafter"/>
</dbReference>
<evidence type="ECO:0000256" key="7">
    <source>
        <dbReference type="ARBA" id="ARBA00035120"/>
    </source>
</evidence>
<feature type="transmembrane region" description="Helical" evidence="10">
    <location>
        <begin position="107"/>
        <end position="125"/>
    </location>
</feature>
<keyword evidence="4 10" id="KW-1133">Transmembrane helix</keyword>
<organism evidence="11 12">
    <name type="scientific">Corynebacterium lizhenjunii</name>
    <dbReference type="NCBI Taxonomy" id="2709394"/>
    <lineage>
        <taxon>Bacteria</taxon>
        <taxon>Bacillati</taxon>
        <taxon>Actinomycetota</taxon>
        <taxon>Actinomycetes</taxon>
        <taxon>Mycobacteriales</taxon>
        <taxon>Corynebacteriaceae</taxon>
        <taxon>Corynebacterium</taxon>
    </lineage>
</organism>
<keyword evidence="6" id="KW-0406">Ion transport</keyword>
<keyword evidence="3 10" id="KW-0812">Transmembrane</keyword>
<keyword evidence="2 10" id="KW-1003">Cell membrane</keyword>
<dbReference type="PANTHER" id="PTHR28259">
    <property type="entry name" value="FLUORIDE EXPORT PROTEIN 1-RELATED"/>
    <property type="match status" value="1"/>
</dbReference>
<evidence type="ECO:0000256" key="2">
    <source>
        <dbReference type="ARBA" id="ARBA00022475"/>
    </source>
</evidence>
<feature type="transmembrane region" description="Helical" evidence="10">
    <location>
        <begin position="76"/>
        <end position="95"/>
    </location>
</feature>
<reference evidence="11 12" key="1">
    <citation type="submission" date="2020-11" db="EMBL/GenBank/DDBJ databases">
        <title>Corynebacterium sp. ZJ-599.</title>
        <authorList>
            <person name="Zhou J."/>
        </authorList>
    </citation>
    <scope>NUCLEOTIDE SEQUENCE [LARGE SCALE GENOMIC DNA]</scope>
    <source>
        <strain evidence="11 12">ZJ-599</strain>
    </source>
</reference>
<evidence type="ECO:0000313" key="11">
    <source>
        <dbReference type="EMBL" id="QPK78856.1"/>
    </source>
</evidence>
<dbReference type="EMBL" id="CP064954">
    <property type="protein sequence ID" value="QPK78856.1"/>
    <property type="molecule type" value="Genomic_DNA"/>
</dbReference>
<evidence type="ECO:0000256" key="9">
    <source>
        <dbReference type="ARBA" id="ARBA00049940"/>
    </source>
</evidence>
<feature type="transmembrane region" description="Helical" evidence="10">
    <location>
        <begin position="50"/>
        <end position="70"/>
    </location>
</feature>
<comment type="function">
    <text evidence="9">Fluoride-specific ion channel. Important for reducing fluoride concentration in the cell, thus reducing its toxicity.</text>
</comment>
<comment type="similarity">
    <text evidence="7 10">Belongs to the fluoride channel Fluc/FEX (TC 1.A.43) family.</text>
</comment>
<dbReference type="InterPro" id="IPR003691">
    <property type="entry name" value="FluC"/>
</dbReference>
<keyword evidence="12" id="KW-1185">Reference proteome</keyword>
<dbReference type="Pfam" id="PF02537">
    <property type="entry name" value="CRCB"/>
    <property type="match status" value="1"/>
</dbReference>
<accession>A0A7T0PAC0</accession>
<dbReference type="KEGG" id="cliz:G7Y31_10035"/>
<keyword evidence="6" id="KW-0813">Transport</keyword>
<evidence type="ECO:0000256" key="10">
    <source>
        <dbReference type="RuleBase" id="RU004340"/>
    </source>
</evidence>
<feature type="transmembrane region" description="Helical" evidence="10">
    <location>
        <begin position="19"/>
        <end position="38"/>
    </location>
</feature>
<dbReference type="PANTHER" id="PTHR28259:SF1">
    <property type="entry name" value="FLUORIDE EXPORT PROTEIN 1-RELATED"/>
    <property type="match status" value="1"/>
</dbReference>
<protein>
    <recommendedName>
        <fullName evidence="10">Fluoride-specific ion channel</fullName>
    </recommendedName>
</protein>
<comment type="subcellular location">
    <subcellularLocation>
        <location evidence="1">Cell membrane</location>
        <topology evidence="1">Multi-pass membrane protein</topology>
    </subcellularLocation>
</comment>
<name>A0A7T0PAC0_9CORY</name>
<keyword evidence="6" id="KW-0407">Ion channel</keyword>
<dbReference type="AlphaFoldDB" id="A0A7T0PAC0"/>
<proteinExistence type="inferred from homology"/>
<dbReference type="GO" id="GO:0005886">
    <property type="term" value="C:plasma membrane"/>
    <property type="evidence" value="ECO:0007669"/>
    <property type="project" value="UniProtKB-SubCell"/>
</dbReference>
<gene>
    <name evidence="11" type="ORF">G7Y31_10035</name>
</gene>
<comment type="catalytic activity">
    <reaction evidence="8">
        <text>fluoride(in) = fluoride(out)</text>
        <dbReference type="Rhea" id="RHEA:76159"/>
        <dbReference type="ChEBI" id="CHEBI:17051"/>
    </reaction>
    <physiologicalReaction direction="left-to-right" evidence="8">
        <dbReference type="Rhea" id="RHEA:76160"/>
    </physiologicalReaction>
</comment>
<evidence type="ECO:0000256" key="3">
    <source>
        <dbReference type="ARBA" id="ARBA00022692"/>
    </source>
</evidence>
<evidence type="ECO:0000313" key="12">
    <source>
        <dbReference type="Proteomes" id="UP000594681"/>
    </source>
</evidence>
<evidence type="ECO:0000256" key="4">
    <source>
        <dbReference type="ARBA" id="ARBA00022989"/>
    </source>
</evidence>
<sequence length="128" mass="13254">MLEAAAVALEPASAVLEPVSVLLEAGAVALGAGVGGMLRYALARRLPSPWGTLVANVLATVVAVMALQYFVAQQLAVALCATGFAGGLSTWSTLARELGTRVRQRRWAKAVGYAMLTLALTLLISNCI</sequence>
<keyword evidence="5 10" id="KW-0472">Membrane</keyword>